<dbReference type="Pfam" id="PF05552">
    <property type="entry name" value="MS_channel_1st_1"/>
    <property type="match status" value="1"/>
</dbReference>
<feature type="transmembrane region" description="Helical" evidence="1">
    <location>
        <begin position="183"/>
        <end position="208"/>
    </location>
</feature>
<sequence length="234" mass="25017">MIGSVILESQTWNLLVERVRALLGSAGAALTDWLLAIVVVLIGWLVARLLEVITRSLLRALRFNQGMRSLLGFVGAPTHEPAAIASWAVRWTVTIVAVLLALDVLGLNLTSGVADRLVDALPRVVTATLLLAIGLVIAWVLGAVTRRLFEGAGLRGSRLRGQVVTAILTAFAVLLALEQLGFAAQFVMALGVTVVAAIGLAVGLAFGLGCRDLARDFVVEYLRSLDEDSRERRM</sequence>
<feature type="transmembrane region" description="Helical" evidence="1">
    <location>
        <begin position="127"/>
        <end position="149"/>
    </location>
</feature>
<feature type="transmembrane region" description="Helical" evidence="1">
    <location>
        <begin position="87"/>
        <end position="107"/>
    </location>
</feature>
<feature type="transmembrane region" description="Helical" evidence="1">
    <location>
        <begin position="33"/>
        <end position="58"/>
    </location>
</feature>
<organism evidence="2 3">
    <name type="scientific">Eiseniibacteriota bacterium</name>
    <dbReference type="NCBI Taxonomy" id="2212470"/>
    <lineage>
        <taxon>Bacteria</taxon>
        <taxon>Candidatus Eiseniibacteriota</taxon>
    </lineage>
</organism>
<evidence type="ECO:0000256" key="1">
    <source>
        <dbReference type="SAM" id="Phobius"/>
    </source>
</evidence>
<feature type="transmembrane region" description="Helical" evidence="1">
    <location>
        <begin position="161"/>
        <end position="177"/>
    </location>
</feature>
<dbReference type="Gene3D" id="1.10.287.1260">
    <property type="match status" value="2"/>
</dbReference>
<comment type="caution">
    <text evidence="2">The sequence shown here is derived from an EMBL/GenBank/DDBJ whole genome shotgun (WGS) entry which is preliminary data.</text>
</comment>
<dbReference type="InterPro" id="IPR008910">
    <property type="entry name" value="MSC_TM_helix"/>
</dbReference>
<accession>A0A9D6L760</accession>
<dbReference type="AlphaFoldDB" id="A0A9D6L760"/>
<reference evidence="2" key="1">
    <citation type="submission" date="2020-07" db="EMBL/GenBank/DDBJ databases">
        <title>Huge and variable diversity of episymbiotic CPR bacteria and DPANN archaea in groundwater ecosystems.</title>
        <authorList>
            <person name="He C.Y."/>
            <person name="Keren R."/>
            <person name="Whittaker M."/>
            <person name="Farag I.F."/>
            <person name="Doudna J."/>
            <person name="Cate J.H.D."/>
            <person name="Banfield J.F."/>
        </authorList>
    </citation>
    <scope>NUCLEOTIDE SEQUENCE</scope>
    <source>
        <strain evidence="2">NC_groundwater_928_Pr1_S-0.2um_72_17</strain>
    </source>
</reference>
<name>A0A9D6L760_UNCEI</name>
<proteinExistence type="predicted"/>
<evidence type="ECO:0000313" key="3">
    <source>
        <dbReference type="Proteomes" id="UP000807850"/>
    </source>
</evidence>
<keyword evidence="1" id="KW-0812">Transmembrane</keyword>
<gene>
    <name evidence="2" type="ORF">HY076_02305</name>
</gene>
<dbReference type="Proteomes" id="UP000807850">
    <property type="component" value="Unassembled WGS sequence"/>
</dbReference>
<protein>
    <recommendedName>
        <fullName evidence="4">Mechanosensitive ion channel</fullName>
    </recommendedName>
</protein>
<keyword evidence="1" id="KW-1133">Transmembrane helix</keyword>
<evidence type="ECO:0008006" key="4">
    <source>
        <dbReference type="Google" id="ProtNLM"/>
    </source>
</evidence>
<keyword evidence="1" id="KW-0472">Membrane</keyword>
<evidence type="ECO:0000313" key="2">
    <source>
        <dbReference type="EMBL" id="MBI3539089.1"/>
    </source>
</evidence>
<dbReference type="EMBL" id="JACQAY010000066">
    <property type="protein sequence ID" value="MBI3539089.1"/>
    <property type="molecule type" value="Genomic_DNA"/>
</dbReference>